<gene>
    <name evidence="1" type="ORF">EYF80_062145</name>
</gene>
<name>A0A4Z2EFP0_9TELE</name>
<dbReference type="EMBL" id="SRLO01007852">
    <property type="protein sequence ID" value="TNN27709.1"/>
    <property type="molecule type" value="Genomic_DNA"/>
</dbReference>
<dbReference type="Proteomes" id="UP000314294">
    <property type="component" value="Unassembled WGS sequence"/>
</dbReference>
<proteinExistence type="predicted"/>
<comment type="caution">
    <text evidence="1">The sequence shown here is derived from an EMBL/GenBank/DDBJ whole genome shotgun (WGS) entry which is preliminary data.</text>
</comment>
<accession>A0A4Z2EFP0</accession>
<reference evidence="1 2" key="1">
    <citation type="submission" date="2019-03" db="EMBL/GenBank/DDBJ databases">
        <title>First draft genome of Liparis tanakae, snailfish: a comprehensive survey of snailfish specific genes.</title>
        <authorList>
            <person name="Kim W."/>
            <person name="Song I."/>
            <person name="Jeong J.-H."/>
            <person name="Kim D."/>
            <person name="Kim S."/>
            <person name="Ryu S."/>
            <person name="Song J.Y."/>
            <person name="Lee S.K."/>
        </authorList>
    </citation>
    <scope>NUCLEOTIDE SEQUENCE [LARGE SCALE GENOMIC DNA]</scope>
    <source>
        <tissue evidence="1">Muscle</tissue>
    </source>
</reference>
<evidence type="ECO:0000313" key="2">
    <source>
        <dbReference type="Proteomes" id="UP000314294"/>
    </source>
</evidence>
<protein>
    <submittedName>
        <fullName evidence="1">Uncharacterized protein</fullName>
    </submittedName>
</protein>
<sequence>MAPTAWPSQLEDTLPQCGATLLEHPAPQMRASAARMKAAADVLMFQLLLERSSPL</sequence>
<evidence type="ECO:0000313" key="1">
    <source>
        <dbReference type="EMBL" id="TNN27709.1"/>
    </source>
</evidence>
<organism evidence="1 2">
    <name type="scientific">Liparis tanakae</name>
    <name type="common">Tanaka's snailfish</name>
    <dbReference type="NCBI Taxonomy" id="230148"/>
    <lineage>
        <taxon>Eukaryota</taxon>
        <taxon>Metazoa</taxon>
        <taxon>Chordata</taxon>
        <taxon>Craniata</taxon>
        <taxon>Vertebrata</taxon>
        <taxon>Euteleostomi</taxon>
        <taxon>Actinopterygii</taxon>
        <taxon>Neopterygii</taxon>
        <taxon>Teleostei</taxon>
        <taxon>Neoteleostei</taxon>
        <taxon>Acanthomorphata</taxon>
        <taxon>Eupercaria</taxon>
        <taxon>Perciformes</taxon>
        <taxon>Cottioidei</taxon>
        <taxon>Cottales</taxon>
        <taxon>Liparidae</taxon>
        <taxon>Liparis</taxon>
    </lineage>
</organism>
<dbReference type="AlphaFoldDB" id="A0A4Z2EFP0"/>
<keyword evidence="2" id="KW-1185">Reference proteome</keyword>